<dbReference type="CDD" id="cd00170">
    <property type="entry name" value="SEC14"/>
    <property type="match status" value="1"/>
</dbReference>
<gene>
    <name evidence="4" type="ORF">AMATHDRAFT_149485</name>
</gene>
<feature type="domain" description="Rho-GAP" evidence="3">
    <location>
        <begin position="240"/>
        <end position="460"/>
    </location>
</feature>
<evidence type="ECO:0000313" key="4">
    <source>
        <dbReference type="EMBL" id="PFH48610.1"/>
    </source>
</evidence>
<protein>
    <recommendedName>
        <fullName evidence="6">Rho-GAP domain-containing protein</fullName>
    </recommendedName>
</protein>
<dbReference type="SUPFAM" id="SSF52087">
    <property type="entry name" value="CRAL/TRIO domain"/>
    <property type="match status" value="1"/>
</dbReference>
<feature type="transmembrane region" description="Helical" evidence="1">
    <location>
        <begin position="164"/>
        <end position="184"/>
    </location>
</feature>
<dbReference type="Proteomes" id="UP000242287">
    <property type="component" value="Unassembled WGS sequence"/>
</dbReference>
<evidence type="ECO:0000256" key="1">
    <source>
        <dbReference type="SAM" id="Phobius"/>
    </source>
</evidence>
<feature type="domain" description="CRAL-TRIO" evidence="2">
    <location>
        <begin position="69"/>
        <end position="225"/>
    </location>
</feature>
<evidence type="ECO:0000259" key="2">
    <source>
        <dbReference type="PROSITE" id="PS50191"/>
    </source>
</evidence>
<sequence length="470" mass="52606">MPPKLNNLNTLSLKQRLAALSLSQSTSSPAALYSPDSPSVGRRKFAPPWLKRGSEQHQQFTLGADIYQDEDAIQAVLSKMIFQAGVDYETRPMVVINASALPDPQQFSYDILLARILGYLNLYVESDYTVVFFAAGGHHTPGWNWVWKAYRSLSRKYRKNLKQLYIVHSSFFTKMLFSLAGAMISPKFFRKITYIQTLSELAFHVPLTQIDIHPAVYQENLKYESRITLPVHTRSNIFGVPLEALMGFYGEKGGIPRVVKDCIQFLRETGMQDEGLFRRSPSSAMLRSAQEAYDRGNVVSLNMFGDPHLAAVLLKKYLRDLPEPIFPERLYPIIHRCPAPTSDPADMSSVVYIRETLFPELAPCAYILLSQVLHLMHEVSLRASLNRMDAHNLAVVICPNLVKSANPLQDVAICSLGVSASPFDTSSLNGGAAAAGQQAGRTMTLGMIIKLCIHRYYEIFDELRDPAEAV</sequence>
<keyword evidence="1" id="KW-0812">Transmembrane</keyword>
<dbReference type="Pfam" id="PF00620">
    <property type="entry name" value="RhoGAP"/>
    <property type="match status" value="1"/>
</dbReference>
<keyword evidence="1" id="KW-0472">Membrane</keyword>
<keyword evidence="1" id="KW-1133">Transmembrane helix</keyword>
<name>A0A2A9NLL9_9AGAR</name>
<feature type="non-terminal residue" evidence="4">
    <location>
        <position position="470"/>
    </location>
</feature>
<reference evidence="4 5" key="1">
    <citation type="submission" date="2014-02" db="EMBL/GenBank/DDBJ databases">
        <title>Transposable element dynamics among asymbiotic and ectomycorrhizal Amanita fungi.</title>
        <authorList>
            <consortium name="DOE Joint Genome Institute"/>
            <person name="Hess J."/>
            <person name="Skrede I."/>
            <person name="Wolfe B."/>
            <person name="LaButti K."/>
            <person name="Ohm R.A."/>
            <person name="Grigoriev I.V."/>
            <person name="Pringle A."/>
        </authorList>
    </citation>
    <scope>NUCLEOTIDE SEQUENCE [LARGE SCALE GENOMIC DNA]</scope>
    <source>
        <strain evidence="4 5">SKay4041</strain>
    </source>
</reference>
<dbReference type="SUPFAM" id="SSF48350">
    <property type="entry name" value="GTPase activation domain, GAP"/>
    <property type="match status" value="1"/>
</dbReference>
<dbReference type="GO" id="GO:0005737">
    <property type="term" value="C:cytoplasm"/>
    <property type="evidence" value="ECO:0007669"/>
    <property type="project" value="TreeGrafter"/>
</dbReference>
<dbReference type="PROSITE" id="PS50191">
    <property type="entry name" value="CRAL_TRIO"/>
    <property type="match status" value="1"/>
</dbReference>
<dbReference type="Pfam" id="PF13716">
    <property type="entry name" value="CRAL_TRIO_2"/>
    <property type="match status" value="1"/>
</dbReference>
<dbReference type="PANTHER" id="PTHR45808">
    <property type="entry name" value="RHO GTPASE-ACTIVATING PROTEIN 68F"/>
    <property type="match status" value="1"/>
</dbReference>
<evidence type="ECO:0000259" key="3">
    <source>
        <dbReference type="PROSITE" id="PS50238"/>
    </source>
</evidence>
<dbReference type="EMBL" id="KZ302056">
    <property type="protein sequence ID" value="PFH48610.1"/>
    <property type="molecule type" value="Genomic_DNA"/>
</dbReference>
<dbReference type="GO" id="GO:0005096">
    <property type="term" value="F:GTPase activator activity"/>
    <property type="evidence" value="ECO:0007669"/>
    <property type="project" value="TreeGrafter"/>
</dbReference>
<dbReference type="OrthoDB" id="19923at2759"/>
<dbReference type="PROSITE" id="PS50238">
    <property type="entry name" value="RHOGAP"/>
    <property type="match status" value="1"/>
</dbReference>
<dbReference type="InterPro" id="IPR008936">
    <property type="entry name" value="Rho_GTPase_activation_prot"/>
</dbReference>
<dbReference type="Gene3D" id="3.40.525.10">
    <property type="entry name" value="CRAL-TRIO lipid binding domain"/>
    <property type="match status" value="1"/>
</dbReference>
<dbReference type="InterPro" id="IPR000198">
    <property type="entry name" value="RhoGAP_dom"/>
</dbReference>
<organism evidence="4 5">
    <name type="scientific">Amanita thiersii Skay4041</name>
    <dbReference type="NCBI Taxonomy" id="703135"/>
    <lineage>
        <taxon>Eukaryota</taxon>
        <taxon>Fungi</taxon>
        <taxon>Dikarya</taxon>
        <taxon>Basidiomycota</taxon>
        <taxon>Agaricomycotina</taxon>
        <taxon>Agaricomycetes</taxon>
        <taxon>Agaricomycetidae</taxon>
        <taxon>Agaricales</taxon>
        <taxon>Pluteineae</taxon>
        <taxon>Amanitaceae</taxon>
        <taxon>Amanita</taxon>
    </lineage>
</organism>
<evidence type="ECO:0008006" key="6">
    <source>
        <dbReference type="Google" id="ProtNLM"/>
    </source>
</evidence>
<dbReference type="InterPro" id="IPR036865">
    <property type="entry name" value="CRAL-TRIO_dom_sf"/>
</dbReference>
<evidence type="ECO:0000313" key="5">
    <source>
        <dbReference type="Proteomes" id="UP000242287"/>
    </source>
</evidence>
<dbReference type="GO" id="GO:0007264">
    <property type="term" value="P:small GTPase-mediated signal transduction"/>
    <property type="evidence" value="ECO:0007669"/>
    <property type="project" value="TreeGrafter"/>
</dbReference>
<dbReference type="InterPro" id="IPR001251">
    <property type="entry name" value="CRAL-TRIO_dom"/>
</dbReference>
<keyword evidence="5" id="KW-1185">Reference proteome</keyword>
<dbReference type="SMART" id="SM00324">
    <property type="entry name" value="RhoGAP"/>
    <property type="match status" value="1"/>
</dbReference>
<dbReference type="STRING" id="703135.A0A2A9NLL9"/>
<dbReference type="PANTHER" id="PTHR45808:SF2">
    <property type="entry name" value="RHO GTPASE-ACTIVATING PROTEIN 68F"/>
    <property type="match status" value="1"/>
</dbReference>
<dbReference type="Gene3D" id="1.10.555.10">
    <property type="entry name" value="Rho GTPase activation protein"/>
    <property type="match status" value="1"/>
</dbReference>
<proteinExistence type="predicted"/>
<accession>A0A2A9NLL9</accession>
<dbReference type="AlphaFoldDB" id="A0A2A9NLL9"/>
<dbReference type="CDD" id="cd00159">
    <property type="entry name" value="RhoGAP"/>
    <property type="match status" value="1"/>
</dbReference>